<accession>A0A6J5LB57</accession>
<feature type="compositionally biased region" description="Low complexity" evidence="1">
    <location>
        <begin position="60"/>
        <end position="72"/>
    </location>
</feature>
<sequence>MKGKSGTREIKSHTAYSGGNSKVASEAMQATGGFKKGGKVGMKAEGVMSSAHAGRKPRKSGGSVMSSASGAGTPRGKSANY</sequence>
<gene>
    <name evidence="2" type="ORF">UFOVP120_7</name>
</gene>
<proteinExistence type="predicted"/>
<evidence type="ECO:0000256" key="1">
    <source>
        <dbReference type="SAM" id="MobiDB-lite"/>
    </source>
</evidence>
<dbReference type="EMBL" id="LR796242">
    <property type="protein sequence ID" value="CAB4130523.1"/>
    <property type="molecule type" value="Genomic_DNA"/>
</dbReference>
<reference evidence="2" key="1">
    <citation type="submission" date="2020-04" db="EMBL/GenBank/DDBJ databases">
        <authorList>
            <person name="Chiriac C."/>
            <person name="Salcher M."/>
            <person name="Ghai R."/>
            <person name="Kavagutti S V."/>
        </authorList>
    </citation>
    <scope>NUCLEOTIDE SEQUENCE</scope>
</reference>
<evidence type="ECO:0000313" key="2">
    <source>
        <dbReference type="EMBL" id="CAB4130523.1"/>
    </source>
</evidence>
<organism evidence="2">
    <name type="scientific">uncultured Caudovirales phage</name>
    <dbReference type="NCBI Taxonomy" id="2100421"/>
    <lineage>
        <taxon>Viruses</taxon>
        <taxon>Duplodnaviria</taxon>
        <taxon>Heunggongvirae</taxon>
        <taxon>Uroviricota</taxon>
        <taxon>Caudoviricetes</taxon>
        <taxon>Peduoviridae</taxon>
        <taxon>Maltschvirus</taxon>
        <taxon>Maltschvirus maltsch</taxon>
    </lineage>
</organism>
<feature type="region of interest" description="Disordered" evidence="1">
    <location>
        <begin position="1"/>
        <end position="81"/>
    </location>
</feature>
<name>A0A6J5LB57_9CAUD</name>
<feature type="compositionally biased region" description="Polar residues" evidence="1">
    <location>
        <begin position="14"/>
        <end position="23"/>
    </location>
</feature>
<protein>
    <submittedName>
        <fullName evidence="2">Uncharacterized protein</fullName>
    </submittedName>
</protein>
<feature type="compositionally biased region" description="Basic and acidic residues" evidence="1">
    <location>
        <begin position="1"/>
        <end position="12"/>
    </location>
</feature>